<dbReference type="Gene3D" id="1.20.920.10">
    <property type="entry name" value="Bromodomain-like"/>
    <property type="match status" value="1"/>
</dbReference>
<proteinExistence type="predicted"/>
<evidence type="ECO:0000259" key="5">
    <source>
        <dbReference type="PROSITE" id="PS50014"/>
    </source>
</evidence>
<dbReference type="CDD" id="cd05510">
    <property type="entry name" value="Bromo_SPT7_like"/>
    <property type="match status" value="1"/>
</dbReference>
<evidence type="ECO:0000256" key="2">
    <source>
        <dbReference type="PROSITE-ProRule" id="PRU00035"/>
    </source>
</evidence>
<evidence type="ECO:0000256" key="4">
    <source>
        <dbReference type="SAM" id="MobiDB-lite"/>
    </source>
</evidence>
<evidence type="ECO:0000256" key="3">
    <source>
        <dbReference type="SAM" id="Coils"/>
    </source>
</evidence>
<feature type="coiled-coil region" evidence="3">
    <location>
        <begin position="374"/>
        <end position="401"/>
    </location>
</feature>
<dbReference type="InterPro" id="IPR036427">
    <property type="entry name" value="Bromodomain-like_sf"/>
</dbReference>
<dbReference type="PANTHER" id="PTHR47343">
    <property type="entry name" value="TRANSCRIPTIONAL ACTIVATOR SPT7"/>
    <property type="match status" value="1"/>
</dbReference>
<gene>
    <name evidence="6" type="primary">SPT7</name>
    <name evidence="6" type="ORF">LTR69_006130</name>
</gene>
<feature type="compositionally biased region" description="Acidic residues" evidence="4">
    <location>
        <begin position="221"/>
        <end position="238"/>
    </location>
</feature>
<dbReference type="SUPFAM" id="SSF47370">
    <property type="entry name" value="Bromodomain"/>
    <property type="match status" value="1"/>
</dbReference>
<dbReference type="PROSITE" id="PS00633">
    <property type="entry name" value="BROMODOMAIN_1"/>
    <property type="match status" value="1"/>
</dbReference>
<dbReference type="InterPro" id="IPR009072">
    <property type="entry name" value="Histone-fold"/>
</dbReference>
<feature type="compositionally biased region" description="Basic residues" evidence="4">
    <location>
        <begin position="562"/>
        <end position="572"/>
    </location>
</feature>
<dbReference type="InterPro" id="IPR001487">
    <property type="entry name" value="Bromodomain"/>
</dbReference>
<feature type="region of interest" description="Disordered" evidence="4">
    <location>
        <begin position="65"/>
        <end position="157"/>
    </location>
</feature>
<dbReference type="InterPro" id="IPR018359">
    <property type="entry name" value="Bromodomain_CS"/>
</dbReference>
<feature type="region of interest" description="Disordered" evidence="4">
    <location>
        <begin position="1111"/>
        <end position="1217"/>
    </location>
</feature>
<evidence type="ECO:0000256" key="1">
    <source>
        <dbReference type="ARBA" id="ARBA00023117"/>
    </source>
</evidence>
<dbReference type="Proteomes" id="UP001345691">
    <property type="component" value="Unassembled WGS sequence"/>
</dbReference>
<dbReference type="PRINTS" id="PR00503">
    <property type="entry name" value="BROMODOMAIN"/>
</dbReference>
<feature type="region of interest" description="Disordered" evidence="4">
    <location>
        <begin position="532"/>
        <end position="602"/>
    </location>
</feature>
<dbReference type="EMBL" id="JAVRRF010000012">
    <property type="protein sequence ID" value="KAK5059541.1"/>
    <property type="molecule type" value="Genomic_DNA"/>
</dbReference>
<dbReference type="CDD" id="cd22927">
    <property type="entry name" value="HFD_SPT7"/>
    <property type="match status" value="1"/>
</dbReference>
<keyword evidence="1 2" id="KW-0103">Bromodomain</keyword>
<feature type="compositionally biased region" description="Low complexity" evidence="4">
    <location>
        <begin position="1155"/>
        <end position="1167"/>
    </location>
</feature>
<dbReference type="PROSITE" id="PS50014">
    <property type="entry name" value="BROMODOMAIN_2"/>
    <property type="match status" value="1"/>
</dbReference>
<feature type="compositionally biased region" description="Polar residues" evidence="4">
    <location>
        <begin position="65"/>
        <end position="74"/>
    </location>
</feature>
<feature type="region of interest" description="Disordered" evidence="4">
    <location>
        <begin position="337"/>
        <end position="361"/>
    </location>
</feature>
<feature type="compositionally biased region" description="Basic and acidic residues" evidence="4">
    <location>
        <begin position="337"/>
        <end position="350"/>
    </location>
</feature>
<feature type="coiled-coil region" evidence="3">
    <location>
        <begin position="283"/>
        <end position="310"/>
    </location>
</feature>
<organism evidence="6 7">
    <name type="scientific">Exophiala sideris</name>
    <dbReference type="NCBI Taxonomy" id="1016849"/>
    <lineage>
        <taxon>Eukaryota</taxon>
        <taxon>Fungi</taxon>
        <taxon>Dikarya</taxon>
        <taxon>Ascomycota</taxon>
        <taxon>Pezizomycotina</taxon>
        <taxon>Eurotiomycetes</taxon>
        <taxon>Chaetothyriomycetidae</taxon>
        <taxon>Chaetothyriales</taxon>
        <taxon>Herpotrichiellaceae</taxon>
        <taxon>Exophiala</taxon>
    </lineage>
</organism>
<evidence type="ECO:0000313" key="6">
    <source>
        <dbReference type="EMBL" id="KAK5059541.1"/>
    </source>
</evidence>
<feature type="compositionally biased region" description="Basic and acidic residues" evidence="4">
    <location>
        <begin position="101"/>
        <end position="115"/>
    </location>
</feature>
<dbReference type="InterPro" id="IPR037782">
    <property type="entry name" value="Spt7"/>
</dbReference>
<name>A0ABR0J9W4_9EURO</name>
<dbReference type="Pfam" id="PF00439">
    <property type="entry name" value="Bromodomain"/>
    <property type="match status" value="1"/>
</dbReference>
<dbReference type="Gene3D" id="1.10.20.10">
    <property type="entry name" value="Histone, subunit A"/>
    <property type="match status" value="1"/>
</dbReference>
<feature type="region of interest" description="Disordered" evidence="4">
    <location>
        <begin position="190"/>
        <end position="252"/>
    </location>
</feature>
<protein>
    <submittedName>
        <fullName evidence="6">Transcriptional activator spt7</fullName>
    </submittedName>
</protein>
<feature type="domain" description="Bromo" evidence="5">
    <location>
        <begin position="433"/>
        <end position="503"/>
    </location>
</feature>
<evidence type="ECO:0000313" key="7">
    <source>
        <dbReference type="Proteomes" id="UP001345691"/>
    </source>
</evidence>
<reference evidence="6 7" key="1">
    <citation type="submission" date="2023-08" db="EMBL/GenBank/DDBJ databases">
        <title>Black Yeasts Isolated from many extreme environments.</title>
        <authorList>
            <person name="Coleine C."/>
            <person name="Stajich J.E."/>
            <person name="Selbmann L."/>
        </authorList>
    </citation>
    <scope>NUCLEOTIDE SEQUENCE [LARGE SCALE GENOMIC DNA]</scope>
    <source>
        <strain evidence="6 7">CCFEE 6328</strain>
    </source>
</reference>
<sequence>MHSIQHYLNFKPPNCATSPVRSPNLSISQHHPSIVSGLKSIGFGLCDLESSSAHFFKRVETFPSPSQGTVQTGATAPLARRRSGVGSAMSLTWPPPNSQKPPDDEPLIHSLHRDTLNGLLRAPSRPHTPNSFRLRGLGSGSQFGQPAEPEPNIEEDPQVVRFRALFEETENKLADLFDDGGQVIQHERPAVDDAPPLESAPQDADSNPLHPPVSKKRKLDDDDYDDYDDEDEDEEQEADAARASPLQDKPNKVHVIADATSSPLARPVPPSSILTDPAKLSSKIGVAKQKEDAEDARKKLEETKRVETETVKTLSRTMFFTLENDRDAMLDQQRLDEAERRAETEGEGHANRQNATMQQGSLSKANLGASSLTLKNLIARLDEHRSMVHATESELRALMSEVRKNRSKWASEDKVGQEELYESAEKVLTELKAHTEHSFPFLNPVKKKDAPDYYVVIKVPMDLGTMTKKLKQLAYKSKKEFVDDLNQIWKNCLKFNSNPDHLFRKHALFMQKETDKLVPLIPDIVIRDRAEVEAEERRQQIANGELEDEAEESDDEPIMSSRGRKAPNKSAKKGAQTTSRKAPPETTPIPETKPVMQSLSSVQNGIRAESEFDGSQGQSTPPPGILTPVGAQGPGSIVGTGSEAMDMDLPGLPSQAPVPEYEDEDYKLWKQKTKKERAMLAAARHKLFRGDKLNAEETALLRSKAAMRRWQRIQQEAAGKDISEFGVDASERDQRGDIQGQTLAEGMEAEEESMLPDYYDPLAAIPDLNTRLRWEQDSEGQVVEHFEEYLRLLPSKQFVAPDSKLVKKMDANMRQMQETRKVVSKIGVVKQMQLQSQTYQNQFQKYQPEPFVEADIPNHVMSDAGPVMAPWVCKAAFQRSIGKIFFYAGFEEFQPSAMDAMTDMAVEFFQKLCSTLVNYREDFKVPVTTPVSAEETTTYKLPNTLEEALLHTLHSGGMSVNDLDLYAREDVDRMATRLTTMHDRMKAHLTDLLRPALTDDTAHGQGTFVDGGEQFVGGDFAGDLDEDFFGFRELGLDKEFGMASLTVPFHILQNRLGMSNQQASTTDPTEKIFKEPPRWPKITLENVDEQAGLVREWFRKRLRENGDRPLVEDLELPPKQRPGYGRARVPASGKIGDGQLKSNASPMKKTPVKSATAPKAAGGTTPADKGKRKSIVVNGTGEETALVNGINPSTPGPGGDGSPEKKRPTLKAKVTVSDLKATDKDDTTSVTETVDETLELNGIAKVNGVVDGDTSMMSPESL</sequence>
<comment type="caution">
    <text evidence="6">The sequence shown here is derived from an EMBL/GenBank/DDBJ whole genome shotgun (WGS) entry which is preliminary data.</text>
</comment>
<feature type="compositionally biased region" description="Polar residues" evidence="4">
    <location>
        <begin position="351"/>
        <end position="361"/>
    </location>
</feature>
<feature type="compositionally biased region" description="Acidic residues" evidence="4">
    <location>
        <begin position="545"/>
        <end position="557"/>
    </location>
</feature>
<keyword evidence="3" id="KW-0175">Coiled coil</keyword>
<dbReference type="PANTHER" id="PTHR47343:SF1">
    <property type="entry name" value="TRANSCRIPTIONAL ACTIVATOR SPT7"/>
    <property type="match status" value="1"/>
</dbReference>
<dbReference type="SMART" id="SM00297">
    <property type="entry name" value="BROMO"/>
    <property type="match status" value="1"/>
</dbReference>
<keyword evidence="7" id="KW-1185">Reference proteome</keyword>
<accession>A0ABR0J9W4</accession>